<dbReference type="EMBL" id="CP131059">
    <property type="protein sequence ID" value="WNY22805.1"/>
    <property type="molecule type" value="Genomic_DNA"/>
</dbReference>
<dbReference type="GO" id="GO:0005886">
    <property type="term" value="C:plasma membrane"/>
    <property type="evidence" value="ECO:0007669"/>
    <property type="project" value="UniProtKB-SubCell"/>
</dbReference>
<evidence type="ECO:0000256" key="5">
    <source>
        <dbReference type="ARBA" id="ARBA00022519"/>
    </source>
</evidence>
<dbReference type="AlphaFoldDB" id="A0AA96ZRY2"/>
<feature type="transmembrane region" description="Helical" evidence="12">
    <location>
        <begin position="333"/>
        <end position="358"/>
    </location>
</feature>
<keyword evidence="10" id="KW-0406">Ion transport</keyword>
<feature type="transmembrane region" description="Helical" evidence="12">
    <location>
        <begin position="136"/>
        <end position="153"/>
    </location>
</feature>
<keyword evidence="4" id="KW-1003">Cell membrane</keyword>
<evidence type="ECO:0000256" key="1">
    <source>
        <dbReference type="ARBA" id="ARBA00004429"/>
    </source>
</evidence>
<comment type="subcellular location">
    <subcellularLocation>
        <location evidence="1">Cell inner membrane</location>
        <topology evidence="1">Multi-pass membrane protein</topology>
    </subcellularLocation>
</comment>
<feature type="transmembrane region" description="Helical" evidence="12">
    <location>
        <begin position="390"/>
        <end position="412"/>
    </location>
</feature>
<feature type="transmembrane region" description="Helical" evidence="12">
    <location>
        <begin position="72"/>
        <end position="96"/>
    </location>
</feature>
<sequence length="482" mass="54171">MAQGINFKSVFSIVGKILFLLALVQFIPLAIALYYGESFQPFLISIFISGIVGLIFGYYTKDTQNEWTVRESYAIVAFSWLFCAVFCAVPFMLFGLSPFDAFFEAMSGVTTTGASILTDIDSCPQSFLFWRSLTQWLGGLGVVALFLAIIPKVNMRGRQLYRMEFSGPTEDKIRPKISSTAKILWFFYIGATILLAIILFALDFSVYDAVVFALSTMSSGGFAPYNSSILPYLNLKTEIVIIIFMLLAGTNFALIYKAATKGVKNLIKDEEFRTYLLFFAIISVILAVILVRDMGYDWTTSLRYSFFQIGSLMTTTSYVIADYNVWSDAAKIILFLAMFTGGCSGSTSGGPTFVRWIILFRYARRDIFKFMHPHAVKPIKYNGRSLNEDVVHSTISFMILYFLIFVVSTVLLGILELDLITAATTSISTLGNLGTVFGMISPFDSFADFPILARLIMIINMWVGRLELYTVILLFTREFWKN</sequence>
<keyword evidence="8" id="KW-0630">Potassium</keyword>
<evidence type="ECO:0000256" key="12">
    <source>
        <dbReference type="SAM" id="Phobius"/>
    </source>
</evidence>
<feature type="transmembrane region" description="Helical" evidence="12">
    <location>
        <begin position="272"/>
        <end position="291"/>
    </location>
</feature>
<evidence type="ECO:0000256" key="8">
    <source>
        <dbReference type="ARBA" id="ARBA00022958"/>
    </source>
</evidence>
<dbReference type="Pfam" id="PF02386">
    <property type="entry name" value="TrkH"/>
    <property type="match status" value="1"/>
</dbReference>
<feature type="transmembrane region" description="Helical" evidence="12">
    <location>
        <begin position="183"/>
        <end position="202"/>
    </location>
</feature>
<keyword evidence="3" id="KW-0813">Transport</keyword>
<keyword evidence="9 12" id="KW-1133">Transmembrane helix</keyword>
<feature type="transmembrane region" description="Helical" evidence="12">
    <location>
        <begin position="452"/>
        <end position="475"/>
    </location>
</feature>
<dbReference type="InterPro" id="IPR003445">
    <property type="entry name" value="Cat_transpt"/>
</dbReference>
<keyword evidence="7 12" id="KW-0812">Transmembrane</keyword>
<evidence type="ECO:0000256" key="11">
    <source>
        <dbReference type="ARBA" id="ARBA00023136"/>
    </source>
</evidence>
<evidence type="ECO:0000256" key="6">
    <source>
        <dbReference type="ARBA" id="ARBA00022538"/>
    </source>
</evidence>
<dbReference type="PIRSF" id="PIRSF006247">
    <property type="entry name" value="TrkH"/>
    <property type="match status" value="1"/>
</dbReference>
<keyword evidence="5" id="KW-0997">Cell inner membrane</keyword>
<accession>A0AA96ZRY2</accession>
<dbReference type="PANTHER" id="PTHR32024:SF2">
    <property type="entry name" value="TRK SYSTEM POTASSIUM UPTAKE PROTEIN TRKG-RELATED"/>
    <property type="match status" value="1"/>
</dbReference>
<dbReference type="PANTHER" id="PTHR32024">
    <property type="entry name" value="TRK SYSTEM POTASSIUM UPTAKE PROTEIN TRKG-RELATED"/>
    <property type="match status" value="1"/>
</dbReference>
<feature type="transmembrane region" description="Helical" evidence="12">
    <location>
        <begin position="17"/>
        <end position="36"/>
    </location>
</feature>
<evidence type="ECO:0000256" key="7">
    <source>
        <dbReference type="ARBA" id="ARBA00022692"/>
    </source>
</evidence>
<keyword evidence="11 12" id="KW-0472">Membrane</keyword>
<evidence type="ECO:0000256" key="10">
    <source>
        <dbReference type="ARBA" id="ARBA00023065"/>
    </source>
</evidence>
<feature type="transmembrane region" description="Helical" evidence="12">
    <location>
        <begin position="419"/>
        <end position="440"/>
    </location>
</feature>
<gene>
    <name evidence="13" type="primary">trkH</name>
    <name evidence="13" type="ORF">MmiHf6_00900</name>
</gene>
<dbReference type="RefSeq" id="WP_316557766.1">
    <property type="nucleotide sequence ID" value="NZ_CP131059.1"/>
</dbReference>
<evidence type="ECO:0000256" key="9">
    <source>
        <dbReference type="ARBA" id="ARBA00022989"/>
    </source>
</evidence>
<dbReference type="InterPro" id="IPR004772">
    <property type="entry name" value="TrkH"/>
</dbReference>
<organism evidence="13 14">
    <name type="scientific">Methanimicrococcus hongohii</name>
    <dbReference type="NCBI Taxonomy" id="3028295"/>
    <lineage>
        <taxon>Archaea</taxon>
        <taxon>Methanobacteriati</taxon>
        <taxon>Methanobacteriota</taxon>
        <taxon>Stenosarchaea group</taxon>
        <taxon>Methanomicrobia</taxon>
        <taxon>Methanosarcinales</taxon>
        <taxon>Methanosarcinaceae</taxon>
        <taxon>Methanimicrococcus</taxon>
    </lineage>
</organism>
<evidence type="ECO:0000256" key="3">
    <source>
        <dbReference type="ARBA" id="ARBA00022448"/>
    </source>
</evidence>
<evidence type="ECO:0000313" key="13">
    <source>
        <dbReference type="EMBL" id="WNY22805.1"/>
    </source>
</evidence>
<keyword evidence="14" id="KW-1185">Reference proteome</keyword>
<proteinExistence type="inferred from homology"/>
<dbReference type="Proteomes" id="UP001302978">
    <property type="component" value="Chromosome"/>
</dbReference>
<dbReference type="GO" id="GO:0015379">
    <property type="term" value="F:potassium:chloride symporter activity"/>
    <property type="evidence" value="ECO:0007669"/>
    <property type="project" value="InterPro"/>
</dbReference>
<protein>
    <submittedName>
        <fullName evidence="13">Trk system potassium uptake protein TrkH</fullName>
    </submittedName>
</protein>
<evidence type="ECO:0000313" key="14">
    <source>
        <dbReference type="Proteomes" id="UP001302978"/>
    </source>
</evidence>
<evidence type="ECO:0000256" key="4">
    <source>
        <dbReference type="ARBA" id="ARBA00022475"/>
    </source>
</evidence>
<keyword evidence="6" id="KW-0633">Potassium transport</keyword>
<comment type="similarity">
    <text evidence="2">Belongs to the TrkH potassium transport family.</text>
</comment>
<name>A0AA96ZRY2_9EURY</name>
<feature type="transmembrane region" description="Helical" evidence="12">
    <location>
        <begin position="303"/>
        <end position="321"/>
    </location>
</feature>
<dbReference type="GeneID" id="85194515"/>
<feature type="transmembrane region" description="Helical" evidence="12">
    <location>
        <begin position="239"/>
        <end position="260"/>
    </location>
</feature>
<evidence type="ECO:0000256" key="2">
    <source>
        <dbReference type="ARBA" id="ARBA00009137"/>
    </source>
</evidence>
<dbReference type="KEGG" id="mehf:MmiHf6_00900"/>
<reference evidence="13 14" key="1">
    <citation type="submission" date="2023-07" db="EMBL/GenBank/DDBJ databases">
        <title>Closed genoem sequence of Methanomicrococcus sp. Hf6.</title>
        <authorList>
            <person name="Poehlein A."/>
            <person name="Protasov E."/>
            <person name="Platt K."/>
            <person name="Reeh H."/>
            <person name="Daniel R."/>
            <person name="Brune A."/>
        </authorList>
    </citation>
    <scope>NUCLEOTIDE SEQUENCE [LARGE SCALE GENOMIC DNA]</scope>
    <source>
        <strain evidence="13 14">Hf6</strain>
    </source>
</reference>
<feature type="transmembrane region" description="Helical" evidence="12">
    <location>
        <begin position="42"/>
        <end position="60"/>
    </location>
</feature>